<dbReference type="PROSITE" id="PS50888">
    <property type="entry name" value="BHLH"/>
    <property type="match status" value="1"/>
</dbReference>
<evidence type="ECO:0000256" key="4">
    <source>
        <dbReference type="ARBA" id="ARBA00023125"/>
    </source>
</evidence>
<dbReference type="InterPro" id="IPR011598">
    <property type="entry name" value="bHLH_dom"/>
</dbReference>
<dbReference type="OrthoDB" id="684567at2759"/>
<comment type="caution">
    <text evidence="9">The sequence shown here is derived from an EMBL/GenBank/DDBJ whole genome shotgun (WGS) entry which is preliminary data.</text>
</comment>
<dbReference type="Gene3D" id="4.10.280.10">
    <property type="entry name" value="Helix-loop-helix DNA-binding domain"/>
    <property type="match status" value="1"/>
</dbReference>
<dbReference type="InterPro" id="IPR036638">
    <property type="entry name" value="HLH_DNA-bd_sf"/>
</dbReference>
<dbReference type="GO" id="GO:0003700">
    <property type="term" value="F:DNA-binding transcription factor activity"/>
    <property type="evidence" value="ECO:0007669"/>
    <property type="project" value="InterPro"/>
</dbReference>
<feature type="compositionally biased region" description="Low complexity" evidence="7">
    <location>
        <begin position="58"/>
        <end position="84"/>
    </location>
</feature>
<dbReference type="GO" id="GO:0005634">
    <property type="term" value="C:nucleus"/>
    <property type="evidence" value="ECO:0007669"/>
    <property type="project" value="TreeGrafter"/>
</dbReference>
<evidence type="ECO:0000256" key="3">
    <source>
        <dbReference type="ARBA" id="ARBA00023015"/>
    </source>
</evidence>
<dbReference type="SMART" id="SM00353">
    <property type="entry name" value="HLH"/>
    <property type="match status" value="1"/>
</dbReference>
<feature type="domain" description="BHLH" evidence="8">
    <location>
        <begin position="104"/>
        <end position="155"/>
    </location>
</feature>
<dbReference type="InterPro" id="IPR044283">
    <property type="entry name" value="FAMA/SPEECHLESS/MUTE-like"/>
</dbReference>
<organism evidence="9 10">
    <name type="scientific">Miscanthus lutarioriparius</name>
    <dbReference type="NCBI Taxonomy" id="422564"/>
    <lineage>
        <taxon>Eukaryota</taxon>
        <taxon>Viridiplantae</taxon>
        <taxon>Streptophyta</taxon>
        <taxon>Embryophyta</taxon>
        <taxon>Tracheophyta</taxon>
        <taxon>Spermatophyta</taxon>
        <taxon>Magnoliopsida</taxon>
        <taxon>Liliopsida</taxon>
        <taxon>Poales</taxon>
        <taxon>Poaceae</taxon>
        <taxon>PACMAD clade</taxon>
        <taxon>Panicoideae</taxon>
        <taxon>Andropogonodae</taxon>
        <taxon>Andropogoneae</taxon>
        <taxon>Saccharinae</taxon>
        <taxon>Miscanthus</taxon>
    </lineage>
</organism>
<keyword evidence="10" id="KW-1185">Reference proteome</keyword>
<keyword evidence="5" id="KW-0804">Transcription</keyword>
<dbReference type="Pfam" id="PF00010">
    <property type="entry name" value="HLH"/>
    <property type="match status" value="1"/>
</dbReference>
<keyword evidence="4" id="KW-0238">DNA-binding</keyword>
<proteinExistence type="inferred from homology"/>
<evidence type="ECO:0000313" key="9">
    <source>
        <dbReference type="EMBL" id="CAD6242901.1"/>
    </source>
</evidence>
<dbReference type="EMBL" id="CAJGYO010000007">
    <property type="protein sequence ID" value="CAD6242901.1"/>
    <property type="molecule type" value="Genomic_DNA"/>
</dbReference>
<dbReference type="GO" id="GO:0010052">
    <property type="term" value="P:guard cell differentiation"/>
    <property type="evidence" value="ECO:0007669"/>
    <property type="project" value="InterPro"/>
</dbReference>
<reference evidence="9" key="1">
    <citation type="submission" date="2020-10" db="EMBL/GenBank/DDBJ databases">
        <authorList>
            <person name="Han B."/>
            <person name="Lu T."/>
            <person name="Zhao Q."/>
            <person name="Huang X."/>
            <person name="Zhao Y."/>
        </authorList>
    </citation>
    <scope>NUCLEOTIDE SEQUENCE</scope>
</reference>
<evidence type="ECO:0000313" key="10">
    <source>
        <dbReference type="Proteomes" id="UP000604825"/>
    </source>
</evidence>
<sequence>MSALVDALCAAPPSDAAALVYDTFNAASFLFDTAAFCDGAGIVVGPASAHHHHHHHQQQQAAVEAPAGEAQAAKTTSAATPTTRPVRKRRRRARSCKSTEETETQRMTHIAVERNRRRQMNEYLAALRSIMPEAYVQRGDQASIVGGAIEFVKEMEQQLQCLEAQKRTLLVHQHVAAAKPDATPMHASSSTTTKPCCADTAAAAATTSNCSSSVTEAAADHAHAPPAPFAQFFTYPQYVWCHSPRDPAAAAAAGEEEDGRRSGVADVEVTLVETHASVRVMTTRRPGQLLSLVTGLQALRLAVLHLSVTTLDALVLYSISVKVEEGCGLATADDIAAAVHHVLCIIDAEATEQQLLAAAGPQPQ</sequence>
<gene>
    <name evidence="9" type="ORF">NCGR_LOCUS28246</name>
</gene>
<feature type="compositionally biased region" description="Basic and acidic residues" evidence="7">
    <location>
        <begin position="97"/>
        <end position="107"/>
    </location>
</feature>
<evidence type="ECO:0000256" key="7">
    <source>
        <dbReference type="SAM" id="MobiDB-lite"/>
    </source>
</evidence>
<dbReference type="PANTHER" id="PTHR46684:SF16">
    <property type="entry name" value="TRANSCRIPTION FACTOR BHLH67-LIKE ISOFORM X2"/>
    <property type="match status" value="1"/>
</dbReference>
<comment type="subcellular location">
    <subcellularLocation>
        <location evidence="1">Nucleus</location>
    </subcellularLocation>
</comment>
<evidence type="ECO:0000256" key="2">
    <source>
        <dbReference type="ARBA" id="ARBA00005510"/>
    </source>
</evidence>
<feature type="region of interest" description="Disordered" evidence="7">
    <location>
        <begin position="48"/>
        <end position="107"/>
    </location>
</feature>
<dbReference type="InterPro" id="IPR054502">
    <property type="entry name" value="bHLH-TF_ACT-like_plant"/>
</dbReference>
<dbReference type="PANTHER" id="PTHR46684">
    <property type="entry name" value="TRANSCRIPTION FACTOR FAMA"/>
    <property type="match status" value="1"/>
</dbReference>
<dbReference type="GO" id="GO:0045893">
    <property type="term" value="P:positive regulation of DNA-templated transcription"/>
    <property type="evidence" value="ECO:0007669"/>
    <property type="project" value="TreeGrafter"/>
</dbReference>
<dbReference type="GO" id="GO:0046983">
    <property type="term" value="F:protein dimerization activity"/>
    <property type="evidence" value="ECO:0007669"/>
    <property type="project" value="InterPro"/>
</dbReference>
<comment type="similarity">
    <text evidence="2">Belongs to the bHLH protein family.</text>
</comment>
<keyword evidence="3" id="KW-0805">Transcription regulation</keyword>
<keyword evidence="6" id="KW-0539">Nucleus</keyword>
<dbReference type="CDD" id="cd11448">
    <property type="entry name" value="bHLH_AtFAMA_like"/>
    <property type="match status" value="1"/>
</dbReference>
<evidence type="ECO:0000259" key="8">
    <source>
        <dbReference type="PROSITE" id="PS50888"/>
    </source>
</evidence>
<evidence type="ECO:0000256" key="6">
    <source>
        <dbReference type="ARBA" id="ARBA00023242"/>
    </source>
</evidence>
<evidence type="ECO:0000256" key="5">
    <source>
        <dbReference type="ARBA" id="ARBA00023163"/>
    </source>
</evidence>
<evidence type="ECO:0000256" key="1">
    <source>
        <dbReference type="ARBA" id="ARBA00004123"/>
    </source>
</evidence>
<feature type="compositionally biased region" description="Basic residues" evidence="7">
    <location>
        <begin position="85"/>
        <end position="95"/>
    </location>
</feature>
<dbReference type="GO" id="GO:0003677">
    <property type="term" value="F:DNA binding"/>
    <property type="evidence" value="ECO:0007669"/>
    <property type="project" value="UniProtKB-KW"/>
</dbReference>
<dbReference type="SUPFAM" id="SSF47459">
    <property type="entry name" value="HLH, helix-loop-helix DNA-binding domain"/>
    <property type="match status" value="1"/>
</dbReference>
<protein>
    <recommendedName>
        <fullName evidence="8">BHLH domain-containing protein</fullName>
    </recommendedName>
</protein>
<dbReference type="Pfam" id="PF22754">
    <property type="entry name" value="bHLH-TF_ACT-like_plant"/>
    <property type="match status" value="1"/>
</dbReference>
<dbReference type="Proteomes" id="UP000604825">
    <property type="component" value="Unassembled WGS sequence"/>
</dbReference>
<name>A0A811PJB9_9POAL</name>
<dbReference type="AlphaFoldDB" id="A0A811PJB9"/>
<accession>A0A811PJB9</accession>